<dbReference type="Proteomes" id="UP000724672">
    <property type="component" value="Unassembled WGS sequence"/>
</dbReference>
<feature type="transmembrane region" description="Helical" evidence="1">
    <location>
        <begin position="6"/>
        <end position="28"/>
    </location>
</feature>
<protein>
    <submittedName>
        <fullName evidence="3">FHA domain-containing protein</fullName>
    </submittedName>
</protein>
<gene>
    <name evidence="3" type="ORF">GOQ27_04475</name>
</gene>
<dbReference type="Gene3D" id="2.60.200.20">
    <property type="match status" value="1"/>
</dbReference>
<feature type="domain" description="FHA" evidence="2">
    <location>
        <begin position="68"/>
        <end position="116"/>
    </location>
</feature>
<proteinExistence type="predicted"/>
<name>A0A942UR24_9FIRM</name>
<keyword evidence="1" id="KW-0812">Transmembrane</keyword>
<dbReference type="RefSeq" id="WP_203365635.1">
    <property type="nucleotide sequence ID" value="NZ_WSFT01000021.1"/>
</dbReference>
<dbReference type="PROSITE" id="PS50006">
    <property type="entry name" value="FHA_DOMAIN"/>
    <property type="match status" value="1"/>
</dbReference>
<dbReference type="CDD" id="cd00060">
    <property type="entry name" value="FHA"/>
    <property type="match status" value="1"/>
</dbReference>
<keyword evidence="1" id="KW-1133">Transmembrane helix</keyword>
<accession>A0A942UR24</accession>
<evidence type="ECO:0000313" key="3">
    <source>
        <dbReference type="EMBL" id="MBS4537704.1"/>
    </source>
</evidence>
<dbReference type="EMBL" id="WSFT01000021">
    <property type="protein sequence ID" value="MBS4537704.1"/>
    <property type="molecule type" value="Genomic_DNA"/>
</dbReference>
<dbReference type="SUPFAM" id="SSF49879">
    <property type="entry name" value="SMAD/FHA domain"/>
    <property type="match status" value="1"/>
</dbReference>
<dbReference type="AlphaFoldDB" id="A0A942UR24"/>
<evidence type="ECO:0000259" key="2">
    <source>
        <dbReference type="PROSITE" id="PS50006"/>
    </source>
</evidence>
<dbReference type="InterPro" id="IPR000253">
    <property type="entry name" value="FHA_dom"/>
</dbReference>
<keyword evidence="1" id="KW-0472">Membrane</keyword>
<dbReference type="Pfam" id="PF00498">
    <property type="entry name" value="FHA"/>
    <property type="match status" value="1"/>
</dbReference>
<dbReference type="InterPro" id="IPR008984">
    <property type="entry name" value="SMAD_FHA_dom_sf"/>
</dbReference>
<comment type="caution">
    <text evidence="3">The sequence shown here is derived from an EMBL/GenBank/DDBJ whole genome shotgun (WGS) entry which is preliminary data.</text>
</comment>
<sequence>MQGISELIKILLIISVYIFIFIIFKYLYLDVKLMRNLRYDKYPYLKLLNRKSDISFKVEETYNIYKSMKIGRATHNDIVIKNDFIDKYHAEIKIEEEKYFVNTYANTSLMINGKVIKGERELKNNDILQIGTIKFVFIREIGE</sequence>
<organism evidence="3 4">
    <name type="scientific">Anaeromonas frigoriresistens</name>
    <dbReference type="NCBI Taxonomy" id="2683708"/>
    <lineage>
        <taxon>Bacteria</taxon>
        <taxon>Bacillati</taxon>
        <taxon>Bacillota</taxon>
        <taxon>Tissierellia</taxon>
        <taxon>Tissierellales</taxon>
        <taxon>Thermohalobacteraceae</taxon>
        <taxon>Anaeromonas</taxon>
    </lineage>
</organism>
<evidence type="ECO:0000256" key="1">
    <source>
        <dbReference type="SAM" id="Phobius"/>
    </source>
</evidence>
<evidence type="ECO:0000313" key="4">
    <source>
        <dbReference type="Proteomes" id="UP000724672"/>
    </source>
</evidence>
<reference evidence="3" key="1">
    <citation type="submission" date="2019-12" db="EMBL/GenBank/DDBJ databases">
        <title>Clostridiaceae gen. nov. sp. nov., isolated from sediment in Xinjiang, China.</title>
        <authorList>
            <person name="Zhang R."/>
        </authorList>
    </citation>
    <scope>NUCLEOTIDE SEQUENCE</scope>
    <source>
        <strain evidence="3">D2Q-11</strain>
    </source>
</reference>
<keyword evidence="4" id="KW-1185">Reference proteome</keyword>